<organism evidence="1 2">
    <name type="scientific">Cryptosporangium phraense</name>
    <dbReference type="NCBI Taxonomy" id="2593070"/>
    <lineage>
        <taxon>Bacteria</taxon>
        <taxon>Bacillati</taxon>
        <taxon>Actinomycetota</taxon>
        <taxon>Actinomycetes</taxon>
        <taxon>Cryptosporangiales</taxon>
        <taxon>Cryptosporangiaceae</taxon>
        <taxon>Cryptosporangium</taxon>
    </lineage>
</organism>
<dbReference type="RefSeq" id="WP_142707450.1">
    <property type="nucleotide sequence ID" value="NZ_VIRS01000020.1"/>
</dbReference>
<reference evidence="1 2" key="1">
    <citation type="submission" date="2019-07" db="EMBL/GenBank/DDBJ databases">
        <title>Cryptosporangium phraense sp. nov., isolated from plant litter.</title>
        <authorList>
            <person name="Suriyachadkun C."/>
        </authorList>
    </citation>
    <scope>NUCLEOTIDE SEQUENCE [LARGE SCALE GENOMIC DNA]</scope>
    <source>
        <strain evidence="1 2">A-T 5661</strain>
    </source>
</reference>
<name>A0A545AL53_9ACTN</name>
<proteinExistence type="predicted"/>
<dbReference type="EMBL" id="VIRS01000020">
    <property type="protein sequence ID" value="TQS42049.1"/>
    <property type="molecule type" value="Genomic_DNA"/>
</dbReference>
<dbReference type="Proteomes" id="UP000317982">
    <property type="component" value="Unassembled WGS sequence"/>
</dbReference>
<dbReference type="OrthoDB" id="4733246at2"/>
<comment type="caution">
    <text evidence="1">The sequence shown here is derived from an EMBL/GenBank/DDBJ whole genome shotgun (WGS) entry which is preliminary data.</text>
</comment>
<dbReference type="AlphaFoldDB" id="A0A545AL53"/>
<protein>
    <submittedName>
        <fullName evidence="1">Uncharacterized protein</fullName>
    </submittedName>
</protein>
<accession>A0A545AL53</accession>
<gene>
    <name evidence="1" type="ORF">FL583_26020</name>
</gene>
<keyword evidence="2" id="KW-1185">Reference proteome</keyword>
<evidence type="ECO:0000313" key="1">
    <source>
        <dbReference type="EMBL" id="TQS42049.1"/>
    </source>
</evidence>
<sequence length="99" mass="10890">MRVAKNSLIGLLMEEGEEDLAVLIARSDLPEYLLTERDAGALAAIGLSNDELYALLPEIEGAERREGEGMSVGDLARLEQTVSDRWAHLVQDWNGKPRA</sequence>
<dbReference type="InParanoid" id="A0A545AL53"/>
<evidence type="ECO:0000313" key="2">
    <source>
        <dbReference type="Proteomes" id="UP000317982"/>
    </source>
</evidence>